<dbReference type="SUPFAM" id="SSF56672">
    <property type="entry name" value="DNA/RNA polymerases"/>
    <property type="match status" value="1"/>
</dbReference>
<keyword evidence="1" id="KW-0150">Chloroplast</keyword>
<name>A0A0S2LMS0_TRETR</name>
<gene>
    <name evidence="1" type="primary">orf739</name>
</gene>
<proteinExistence type="predicted"/>
<dbReference type="AlphaFoldDB" id="A0A0S2LMS0"/>
<geneLocation type="chloroplast" evidence="1"/>
<keyword evidence="1" id="KW-0934">Plastid</keyword>
<accession>A0A0S2LMS0</accession>
<dbReference type="InterPro" id="IPR043502">
    <property type="entry name" value="DNA/RNA_pol_sf"/>
</dbReference>
<organism evidence="1">
    <name type="scientific">Treubaria triappendiculata</name>
    <name type="common">Green alga</name>
    <dbReference type="NCBI Taxonomy" id="1755147"/>
    <lineage>
        <taxon>Eukaryota</taxon>
        <taxon>Viridiplantae</taxon>
        <taxon>Chlorophyta</taxon>
        <taxon>core chlorophytes</taxon>
        <taxon>Chlorophyceae</taxon>
        <taxon>Treubariaceae</taxon>
        <taxon>Treubaria</taxon>
    </lineage>
</organism>
<dbReference type="EMBL" id="KT625410">
    <property type="protein sequence ID" value="ALO62683.1"/>
    <property type="molecule type" value="Genomic_DNA"/>
</dbReference>
<evidence type="ECO:0000313" key="1">
    <source>
        <dbReference type="EMBL" id="ALO62683.1"/>
    </source>
</evidence>
<reference evidence="1" key="1">
    <citation type="journal article" date="2015" name="BMC Evol. Biol.">
        <title>Chloroplast phylogenomic analysis of chlorophyte green algae identifies a novel lineage sister to the Sphaeropleales (Chlorophyceae).</title>
        <authorList>
            <person name="Lemieux C."/>
            <person name="Vincent A.T."/>
            <person name="Labarre A."/>
            <person name="Otis C."/>
            <person name="Turmel M."/>
        </authorList>
    </citation>
    <scope>NUCLEOTIDE SEQUENCE</scope>
</reference>
<dbReference type="RefSeq" id="YP_009184589.1">
    <property type="nucleotide sequence ID" value="NC_028578.1"/>
</dbReference>
<protein>
    <submittedName>
        <fullName evidence="1">Putative DNA polymerase of type B</fullName>
    </submittedName>
</protein>
<dbReference type="GeneID" id="26378187"/>
<sequence>MKTRNNSTNTKFIFFHDISYADKKDYLNRCIFKNNLCCYQNLQKNGDLGGHFFDFQKISYKNQFSWSLVILDIELTGSQFLIGLFFVHSNEYVYFLFDRNVSQPIFHFMIGILKGFFYRLGHLNTFSKDYTFEEDQDNVHNFNSFFQEEKSRSILKPGFYYIQPMLITYNGKSYDLPILNAFLYGIPSKNAKTNINISDSWIYKENWESPKDRLSWIYKISDEMINNPTSLKFQLYSFSKWDHNRNIAHIDVLLYLKNEQEVGFNSKSNALSVQKIKLFLDAQNEKLFVEAPKEFDDEVIEKGGYEAEISPENFKKWVAYNFNDLYYTCLLFVNTPNIHNYIQSVFLFYNFYPIKKYTFCQAQNLKEIVLGSQYLQEKIILPEKKTYEKITLEDLIILGEYPQSFPIYSEFFKNVNYLKHSEKKEHEFKNILLCFSLGGLHSKFQNESYLFFTSDDEMIYLDLDVRSYYVEILKQLLERSDLTDFRNTFTMLADRRNVLKKEKNPLSNILKLMTLSITGNLQNCNSYFYNPILYYSMTLNGQLFLAQVLLELEEFIERVLNVNTDGFSVGILKKNEKEFKTRLNAIAEKYQYVFDTQDDLKSGLILNVNQYIYVYPDDKKKEKGFTEGNFNILLEYLYFYLIQENGHFNFDLILKNLSAFFKAYDFEKNIYNFLGYQKLKQKRTLYYFSKNPKSFHGLHLSGYIYNREFPVNSLKINELENVSSNNICVKISKDLDFLS</sequence>